<sequence length="124" mass="14280">MSISPIKIRETELLPCPFCAGPPVTMLRDIKTDRAFNLSELSLCLPDNDSDKEFYIEALVFCHECGAESESIDGAVYFKSCAAELINQAREKWNNRDKRHYSLFESSQPVNEENYLDRYFEEGK</sequence>
<dbReference type="Pfam" id="PF14354">
    <property type="entry name" value="Lar_restr_allev"/>
    <property type="match status" value="1"/>
</dbReference>
<evidence type="ECO:0000313" key="2">
    <source>
        <dbReference type="Proteomes" id="UP000530038"/>
    </source>
</evidence>
<evidence type="ECO:0000313" key="1">
    <source>
        <dbReference type="EMBL" id="MBA5234783.1"/>
    </source>
</evidence>
<comment type="caution">
    <text evidence="1">The sequence shown here is derived from an EMBL/GenBank/DDBJ whole genome shotgun (WGS) entry which is preliminary data.</text>
</comment>
<dbReference type="RefSeq" id="WP_181838356.1">
    <property type="nucleotide sequence ID" value="NZ_JACERK010000017.1"/>
</dbReference>
<organism evidence="1 2">
    <name type="scientific">Pectobacterium aroidearum</name>
    <dbReference type="NCBI Taxonomy" id="1201031"/>
    <lineage>
        <taxon>Bacteria</taxon>
        <taxon>Pseudomonadati</taxon>
        <taxon>Pseudomonadota</taxon>
        <taxon>Gammaproteobacteria</taxon>
        <taxon>Enterobacterales</taxon>
        <taxon>Pectobacteriaceae</taxon>
        <taxon>Pectobacterium</taxon>
    </lineage>
</organism>
<dbReference type="Proteomes" id="UP000530038">
    <property type="component" value="Unassembled WGS sequence"/>
</dbReference>
<gene>
    <name evidence="1" type="ORF">H2Y56_22130</name>
</gene>
<keyword evidence="2" id="KW-1185">Reference proteome</keyword>
<dbReference type="EMBL" id="JACERK010000017">
    <property type="protein sequence ID" value="MBA5234783.1"/>
    <property type="molecule type" value="Genomic_DNA"/>
</dbReference>
<proteinExistence type="predicted"/>
<reference evidence="1 2" key="1">
    <citation type="submission" date="2020-07" db="EMBL/GenBank/DDBJ databases">
        <title>Characterization of Pectobacterium aroidearum strains causing soft rot on Amorphophallus konjac.</title>
        <authorList>
            <person name="Xie H."/>
        </authorList>
    </citation>
    <scope>NUCLEOTIDE SEQUENCE [LARGE SCALE GENOMIC DNA]</scope>
    <source>
        <strain evidence="1 2">MY10</strain>
    </source>
</reference>
<accession>A0ABR5ZJM4</accession>
<protein>
    <submittedName>
        <fullName evidence="1">Lar family restriction alleviation protein</fullName>
    </submittedName>
</protein>
<name>A0ABR5ZJM4_9GAMM</name>